<feature type="binding site" evidence="9">
    <location>
        <position position="503"/>
    </location>
    <ligand>
        <name>GMP</name>
        <dbReference type="ChEBI" id="CHEBI:58115"/>
    </ligand>
</feature>
<feature type="binding site" evidence="9">
    <location>
        <position position="406"/>
    </location>
    <ligand>
        <name>GMP</name>
        <dbReference type="ChEBI" id="CHEBI:58115"/>
    </ligand>
</feature>
<evidence type="ECO:0000256" key="4">
    <source>
        <dbReference type="ARBA" id="ARBA00022800"/>
    </source>
</evidence>
<dbReference type="GO" id="GO:0003972">
    <property type="term" value="F:RNA ligase (ATP) activity"/>
    <property type="evidence" value="ECO:0007669"/>
    <property type="project" value="TreeGrafter"/>
</dbReference>
<gene>
    <name evidence="11 12" type="primary">rtcB</name>
    <name evidence="12" type="ORF">KCTCHS21_47760</name>
</gene>
<comment type="similarity">
    <text evidence="11">Belongs to the RtcB family.</text>
</comment>
<evidence type="ECO:0000313" key="13">
    <source>
        <dbReference type="Proteomes" id="UP000289856"/>
    </source>
</evidence>
<evidence type="ECO:0000256" key="6">
    <source>
        <dbReference type="ARBA" id="ARBA00023211"/>
    </source>
</evidence>
<keyword evidence="2 10" id="KW-0479">Metal-binding</keyword>
<dbReference type="KEGG" id="cohn:KCTCHS21_47760"/>
<feature type="binding site" evidence="9">
    <location>
        <begin position="424"/>
        <end position="427"/>
    </location>
    <ligand>
        <name>GMP</name>
        <dbReference type="ChEBI" id="CHEBI:58115"/>
    </ligand>
</feature>
<organism evidence="12 13">
    <name type="scientific">Cohnella abietis</name>
    <dbReference type="NCBI Taxonomy" id="2507935"/>
    <lineage>
        <taxon>Bacteria</taxon>
        <taxon>Bacillati</taxon>
        <taxon>Bacillota</taxon>
        <taxon>Bacilli</taxon>
        <taxon>Bacillales</taxon>
        <taxon>Paenibacillaceae</taxon>
        <taxon>Cohnella</taxon>
    </lineage>
</organism>
<feature type="binding site" evidence="9">
    <location>
        <begin position="399"/>
        <end position="402"/>
    </location>
    <ligand>
        <name>GMP</name>
        <dbReference type="ChEBI" id="CHEBI:58115"/>
    </ligand>
</feature>
<dbReference type="AlphaFoldDB" id="A0A3T1DB92"/>
<comment type="cofactor">
    <cofactor evidence="10 11">
        <name>Mn(2+)</name>
        <dbReference type="ChEBI" id="CHEBI:29035"/>
    </cofactor>
    <text evidence="10 11">Binds 2 manganese ions per subunit.</text>
</comment>
<reference evidence="12 13" key="1">
    <citation type="submission" date="2019-01" db="EMBL/GenBank/DDBJ databases">
        <title>Complete genome sequence of Cohnella hallensis HS21 isolated from Korean fir (Abies koreana) rhizospheric soil.</title>
        <authorList>
            <person name="Jiang L."/>
            <person name="Kang S.W."/>
            <person name="Kim S."/>
            <person name="Jung J."/>
            <person name="Kim C.Y."/>
            <person name="Kim D.H."/>
            <person name="Kim S.W."/>
            <person name="Lee J."/>
        </authorList>
    </citation>
    <scope>NUCLEOTIDE SEQUENCE [LARGE SCALE GENOMIC DNA]</scope>
    <source>
        <strain evidence="12 13">HS21</strain>
    </source>
</reference>
<dbReference type="GO" id="GO:0170057">
    <property type="term" value="F:RNA ligase (GTP) activity"/>
    <property type="evidence" value="ECO:0007669"/>
    <property type="project" value="UniProtKB-EC"/>
</dbReference>
<dbReference type="SUPFAM" id="SSF103365">
    <property type="entry name" value="Hypothetical protein PH1602"/>
    <property type="match status" value="1"/>
</dbReference>
<feature type="binding site" evidence="9">
    <location>
        <begin position="230"/>
        <end position="234"/>
    </location>
    <ligand>
        <name>GMP</name>
        <dbReference type="ChEBI" id="CHEBI:58115"/>
    </ligand>
</feature>
<protein>
    <recommendedName>
        <fullName evidence="11">tRNA-splicing ligase RtcB</fullName>
        <ecNumber evidence="11">6.5.1.-</ecNumber>
    </recommendedName>
</protein>
<feature type="binding site" evidence="9">
    <location>
        <begin position="354"/>
        <end position="355"/>
    </location>
    <ligand>
        <name>GMP</name>
        <dbReference type="ChEBI" id="CHEBI:58115"/>
    </ligand>
</feature>
<evidence type="ECO:0000313" key="12">
    <source>
        <dbReference type="EMBL" id="BBI35377.1"/>
    </source>
</evidence>
<dbReference type="GO" id="GO:0046872">
    <property type="term" value="F:metal ion binding"/>
    <property type="evidence" value="ECO:0007669"/>
    <property type="project" value="UniProtKB-UniRule"/>
</dbReference>
<dbReference type="InterPro" id="IPR001233">
    <property type="entry name" value="RtcB"/>
</dbReference>
<evidence type="ECO:0000256" key="7">
    <source>
        <dbReference type="ARBA" id="ARBA00047746"/>
    </source>
</evidence>
<evidence type="ECO:0000256" key="1">
    <source>
        <dbReference type="ARBA" id="ARBA00022598"/>
    </source>
</evidence>
<comment type="catalytic activity">
    <reaction evidence="7">
        <text>a 3'-end 3'-phospho-ribonucleotide-RNA + a 5'-end dephospho-ribonucleoside-RNA + GTP = a ribonucleotidyl-ribonucleotide-RNA + GMP + diphosphate</text>
        <dbReference type="Rhea" id="RHEA:68076"/>
        <dbReference type="Rhea" id="RHEA-COMP:10463"/>
        <dbReference type="Rhea" id="RHEA-COMP:13936"/>
        <dbReference type="Rhea" id="RHEA-COMP:17355"/>
        <dbReference type="ChEBI" id="CHEBI:33019"/>
        <dbReference type="ChEBI" id="CHEBI:37565"/>
        <dbReference type="ChEBI" id="CHEBI:58115"/>
        <dbReference type="ChEBI" id="CHEBI:83062"/>
        <dbReference type="ChEBI" id="CHEBI:138284"/>
        <dbReference type="ChEBI" id="CHEBI:173118"/>
        <dbReference type="EC" id="6.5.1.8"/>
    </reaction>
</comment>
<keyword evidence="3 9" id="KW-0547">Nucleotide-binding</keyword>
<dbReference type="Pfam" id="PF01139">
    <property type="entry name" value="RtcB"/>
    <property type="match status" value="1"/>
</dbReference>
<feature type="binding site" evidence="10">
    <location>
        <position position="116"/>
    </location>
    <ligand>
        <name>Mn(2+)</name>
        <dbReference type="ChEBI" id="CHEBI:29035"/>
        <label>1</label>
    </ligand>
</feature>
<evidence type="ECO:0000256" key="8">
    <source>
        <dbReference type="PIRSR" id="PIRSR601233-1"/>
    </source>
</evidence>
<dbReference type="GO" id="GO:0042245">
    <property type="term" value="P:RNA repair"/>
    <property type="evidence" value="ECO:0007669"/>
    <property type="project" value="UniProtKB-KW"/>
</dbReference>
<feature type="binding site" evidence="10">
    <location>
        <position position="263"/>
    </location>
    <ligand>
        <name>Mn(2+)</name>
        <dbReference type="ChEBI" id="CHEBI:29035"/>
        <label>2</label>
    </ligand>
</feature>
<keyword evidence="6 10" id="KW-0464">Manganese</keyword>
<dbReference type="EC" id="6.5.1.-" evidence="11"/>
<keyword evidence="5 9" id="KW-0342">GTP-binding</keyword>
<dbReference type="Proteomes" id="UP000289856">
    <property type="component" value="Chromosome"/>
</dbReference>
<feature type="binding site" evidence="10">
    <location>
        <position position="354"/>
    </location>
    <ligand>
        <name>Mn(2+)</name>
        <dbReference type="ChEBI" id="CHEBI:29035"/>
        <label>2</label>
    </ligand>
</feature>
<evidence type="ECO:0000256" key="3">
    <source>
        <dbReference type="ARBA" id="ARBA00022741"/>
    </source>
</evidence>
<dbReference type="InterPro" id="IPR036025">
    <property type="entry name" value="RtcB-like_sf"/>
</dbReference>
<dbReference type="EMBL" id="AP019400">
    <property type="protein sequence ID" value="BBI35377.1"/>
    <property type="molecule type" value="Genomic_DNA"/>
</dbReference>
<feature type="binding site" evidence="10">
    <location>
        <position position="231"/>
    </location>
    <ligand>
        <name>Mn(2+)</name>
        <dbReference type="ChEBI" id="CHEBI:29035"/>
        <label>1</label>
    </ligand>
</feature>
<proteinExistence type="inferred from homology"/>
<comment type="subunit">
    <text evidence="11">Monomer.</text>
</comment>
<sequence>MACGLFVLFQAFQPNKKKIKEMMNNMLTEQPNGNTNTYYRQMKLTAGDVHVYASNELYNALDGKVFEMANNNLQIPNIRYMGYTPDVHVGIGTCIGTTAVWDTENAFVSPSIVGSDIGCGMRVHLTNLSAHDLKDVKLRRRLVKAIERMLPVEEQARGHYSDFRLEQIVVKGLHGLPKKYVPDAYTPRKATSLTHVEHSRFQFDESYLERIPEQVWHRAHRQLGTLGRGNHFAEIQTIEIHEDNREVAEQWGLVDGQIVIMIHSGSRAWGGSVNQHCGSEVAKFMRMNGLGTADPKLAFAPLHSDAGQAYLNLMYSALNYAVVNRHLIANSIREACREVLGPKFEMSTLYDLMHNYAWEEEQRGKSFFVHRKGATRALPPGHPDNPLPFLNTGHPALIPGSMGSASYLMVGRPEGESNHYSICHGAGRIRSRNASKQLVTVEEFASSMRIGQEDEIIVNHKSLESILDESPQAYKSIDQIIDSVVGAQLASVVAKCHPIAVIKGV</sequence>
<evidence type="ECO:0000256" key="5">
    <source>
        <dbReference type="ARBA" id="ARBA00023134"/>
    </source>
</evidence>
<evidence type="ECO:0000256" key="10">
    <source>
        <dbReference type="PIRSR" id="PIRSR601233-3"/>
    </source>
</evidence>
<feature type="active site" description="GMP-histidine intermediate" evidence="8">
    <location>
        <position position="424"/>
    </location>
</feature>
<dbReference type="PANTHER" id="PTHR11118">
    <property type="entry name" value="RNA-SPLICING LIGASE RTCB HOMOLOG"/>
    <property type="match status" value="1"/>
</dbReference>
<dbReference type="Gene3D" id="3.90.1860.10">
    <property type="entry name" value="tRNA-splicing ligase RtcB"/>
    <property type="match status" value="1"/>
</dbReference>
<keyword evidence="13" id="KW-1185">Reference proteome</keyword>
<accession>A0A3T1DB92</accession>
<evidence type="ECO:0000256" key="9">
    <source>
        <dbReference type="PIRSR" id="PIRSR601233-2"/>
    </source>
</evidence>
<name>A0A3T1DB92_9BACL</name>
<evidence type="ECO:0000256" key="2">
    <source>
        <dbReference type="ARBA" id="ARBA00022723"/>
    </source>
</evidence>
<evidence type="ECO:0000256" key="11">
    <source>
        <dbReference type="RuleBase" id="RU371113"/>
    </source>
</evidence>
<keyword evidence="1 11" id="KW-0436">Ligase</keyword>
<dbReference type="GO" id="GO:0005525">
    <property type="term" value="F:GTP binding"/>
    <property type="evidence" value="ECO:0007669"/>
    <property type="project" value="UniProtKB-KW"/>
</dbReference>
<dbReference type="PANTHER" id="PTHR11118:SF1">
    <property type="entry name" value="RNA-SPLICING LIGASE RTCB HOMOLOG"/>
    <property type="match status" value="1"/>
</dbReference>
<keyword evidence="4" id="KW-0692">RNA repair</keyword>
<dbReference type="GO" id="GO:0006396">
    <property type="term" value="P:RNA processing"/>
    <property type="evidence" value="ECO:0007669"/>
    <property type="project" value="InterPro"/>
</dbReference>